<organism evidence="1 2">
    <name type="scientific">Lentinula lateritia</name>
    <dbReference type="NCBI Taxonomy" id="40482"/>
    <lineage>
        <taxon>Eukaryota</taxon>
        <taxon>Fungi</taxon>
        <taxon>Dikarya</taxon>
        <taxon>Basidiomycota</taxon>
        <taxon>Agaricomycotina</taxon>
        <taxon>Agaricomycetes</taxon>
        <taxon>Agaricomycetidae</taxon>
        <taxon>Agaricales</taxon>
        <taxon>Marasmiineae</taxon>
        <taxon>Omphalotaceae</taxon>
        <taxon>Lentinula</taxon>
    </lineage>
</organism>
<dbReference type="AlphaFoldDB" id="A0A9W9DIP7"/>
<sequence>MLCCDFACGNDAHTYHFPPTQYQRTSLDMHTLYYSYAGDGHTIAESSYGAEDCSWSESGSEGGEYVYSNNGQSTDESMSGDYRQPYNEYVYSHHYPNSGMSTTQSSFLPVASTSYSPITPQFEAQSVTSSTIPSSFMHATGQPDSYDSPSLSYSCVEEEKSNMMFADTSRDDMIPDDAETYHNVNNSPGGVWMPEMNQDIAFVQPDTFPENYDAEAASRPEESGFWTKEMQYPHMQQTPNEALLQQWLISSSLQDPSAYYHSYPAGIGCLYPTHLSADTSNTPSDFTSSESPLSPLEFETCHSDVSSTISPDAHLAPLPAFTSSSVLPARNLLPIIHAPRPTRTIDSTYFERLIAASEISND</sequence>
<reference evidence="1" key="1">
    <citation type="submission" date="2022-08" db="EMBL/GenBank/DDBJ databases">
        <authorList>
            <consortium name="DOE Joint Genome Institute"/>
            <person name="Min B."/>
            <person name="Riley R."/>
            <person name="Sierra-Patev S."/>
            <person name="Naranjo-Ortiz M."/>
            <person name="Looney B."/>
            <person name="Konkel Z."/>
            <person name="Slot J.C."/>
            <person name="Sakamoto Y."/>
            <person name="Steenwyk J.L."/>
            <person name="Rokas A."/>
            <person name="Carro J."/>
            <person name="Camarero S."/>
            <person name="Ferreira P."/>
            <person name="Molpeceres G."/>
            <person name="Ruiz-Duenas F.J."/>
            <person name="Serrano A."/>
            <person name="Henrissat B."/>
            <person name="Drula E."/>
            <person name="Hughes K.W."/>
            <person name="Mata J.L."/>
            <person name="Ishikawa N.K."/>
            <person name="Vargas-Isla R."/>
            <person name="Ushijima S."/>
            <person name="Smith C.A."/>
            <person name="Ahrendt S."/>
            <person name="Andreopoulos W."/>
            <person name="He G."/>
            <person name="Labutti K."/>
            <person name="Lipzen A."/>
            <person name="Ng V."/>
            <person name="Sandor L."/>
            <person name="Barry K."/>
            <person name="Martinez A.T."/>
            <person name="Xiao Y."/>
            <person name="Gibbons J.G."/>
            <person name="Terashima K."/>
            <person name="Hibbett D.S."/>
            <person name="Grigoriev I.V."/>
        </authorList>
    </citation>
    <scope>NUCLEOTIDE SEQUENCE</scope>
    <source>
        <strain evidence="1">Sp2 HRB7682 ss15</strain>
    </source>
</reference>
<gene>
    <name evidence="1" type="ORF">C8J55DRAFT_563219</name>
</gene>
<name>A0A9W9DIP7_9AGAR</name>
<dbReference type="Proteomes" id="UP001150238">
    <property type="component" value="Unassembled WGS sequence"/>
</dbReference>
<evidence type="ECO:0000313" key="2">
    <source>
        <dbReference type="Proteomes" id="UP001150238"/>
    </source>
</evidence>
<proteinExistence type="predicted"/>
<reference evidence="1" key="2">
    <citation type="journal article" date="2023" name="Proc. Natl. Acad. Sci. U.S.A.">
        <title>A global phylogenomic analysis of the shiitake genus Lentinula.</title>
        <authorList>
            <person name="Sierra-Patev S."/>
            <person name="Min B."/>
            <person name="Naranjo-Ortiz M."/>
            <person name="Looney B."/>
            <person name="Konkel Z."/>
            <person name="Slot J.C."/>
            <person name="Sakamoto Y."/>
            <person name="Steenwyk J.L."/>
            <person name="Rokas A."/>
            <person name="Carro J."/>
            <person name="Camarero S."/>
            <person name="Ferreira P."/>
            <person name="Molpeceres G."/>
            <person name="Ruiz-Duenas F.J."/>
            <person name="Serrano A."/>
            <person name="Henrissat B."/>
            <person name="Drula E."/>
            <person name="Hughes K.W."/>
            <person name="Mata J.L."/>
            <person name="Ishikawa N.K."/>
            <person name="Vargas-Isla R."/>
            <person name="Ushijima S."/>
            <person name="Smith C.A."/>
            <person name="Donoghue J."/>
            <person name="Ahrendt S."/>
            <person name="Andreopoulos W."/>
            <person name="He G."/>
            <person name="LaButti K."/>
            <person name="Lipzen A."/>
            <person name="Ng V."/>
            <person name="Riley R."/>
            <person name="Sandor L."/>
            <person name="Barry K."/>
            <person name="Martinez A.T."/>
            <person name="Xiao Y."/>
            <person name="Gibbons J.G."/>
            <person name="Terashima K."/>
            <person name="Grigoriev I.V."/>
            <person name="Hibbett D."/>
        </authorList>
    </citation>
    <scope>NUCLEOTIDE SEQUENCE</scope>
    <source>
        <strain evidence="1">Sp2 HRB7682 ss15</strain>
    </source>
</reference>
<accession>A0A9W9DIP7</accession>
<protein>
    <submittedName>
        <fullName evidence="1">Uncharacterized protein</fullName>
    </submittedName>
</protein>
<evidence type="ECO:0000313" key="1">
    <source>
        <dbReference type="EMBL" id="KAJ4472466.1"/>
    </source>
</evidence>
<comment type="caution">
    <text evidence="1">The sequence shown here is derived from an EMBL/GenBank/DDBJ whole genome shotgun (WGS) entry which is preliminary data.</text>
</comment>
<dbReference type="EMBL" id="JANVFS010000027">
    <property type="protein sequence ID" value="KAJ4472466.1"/>
    <property type="molecule type" value="Genomic_DNA"/>
</dbReference>